<evidence type="ECO:0000256" key="2">
    <source>
        <dbReference type="ARBA" id="ARBA00022723"/>
    </source>
</evidence>
<dbReference type="PROSITE" id="PS51891">
    <property type="entry name" value="CENP_V_GFA"/>
    <property type="match status" value="1"/>
</dbReference>
<dbReference type="PANTHER" id="PTHR33337">
    <property type="entry name" value="GFA DOMAIN-CONTAINING PROTEIN"/>
    <property type="match status" value="1"/>
</dbReference>
<dbReference type="InterPro" id="IPR006913">
    <property type="entry name" value="CENP-V/GFA"/>
</dbReference>
<evidence type="ECO:0000313" key="6">
    <source>
        <dbReference type="EMBL" id="MCJ2376051.1"/>
    </source>
</evidence>
<dbReference type="PANTHER" id="PTHR33337:SF40">
    <property type="entry name" value="CENP-V_GFA DOMAIN-CONTAINING PROTEIN-RELATED"/>
    <property type="match status" value="1"/>
</dbReference>
<evidence type="ECO:0000259" key="5">
    <source>
        <dbReference type="PROSITE" id="PS51891"/>
    </source>
</evidence>
<dbReference type="Pfam" id="PF04828">
    <property type="entry name" value="GFA"/>
    <property type="match status" value="1"/>
</dbReference>
<dbReference type="RefSeq" id="WP_244355446.1">
    <property type="nucleotide sequence ID" value="NZ_JAJNNZ010000003.1"/>
</dbReference>
<feature type="domain" description="CENP-V/GFA" evidence="5">
    <location>
        <begin position="15"/>
        <end position="129"/>
    </location>
</feature>
<evidence type="ECO:0000313" key="7">
    <source>
        <dbReference type="Proteomes" id="UP001139488"/>
    </source>
</evidence>
<protein>
    <submittedName>
        <fullName evidence="6">GFA family protein</fullName>
    </submittedName>
</protein>
<keyword evidence="2" id="KW-0479">Metal-binding</keyword>
<comment type="similarity">
    <text evidence="1">Belongs to the Gfa family.</text>
</comment>
<dbReference type="EMBL" id="JAJNNZ010000003">
    <property type="protein sequence ID" value="MCJ2376051.1"/>
    <property type="molecule type" value="Genomic_DNA"/>
</dbReference>
<accession>A0A9X1W956</accession>
<evidence type="ECO:0000256" key="3">
    <source>
        <dbReference type="ARBA" id="ARBA00022833"/>
    </source>
</evidence>
<keyword evidence="4" id="KW-0456">Lyase</keyword>
<dbReference type="Gene3D" id="3.90.1590.10">
    <property type="entry name" value="glutathione-dependent formaldehyde- activating enzyme (gfa)"/>
    <property type="match status" value="1"/>
</dbReference>
<evidence type="ECO:0000256" key="4">
    <source>
        <dbReference type="ARBA" id="ARBA00023239"/>
    </source>
</evidence>
<dbReference type="InterPro" id="IPR011057">
    <property type="entry name" value="Mss4-like_sf"/>
</dbReference>
<comment type="caution">
    <text evidence="6">The sequence shown here is derived from an EMBL/GenBank/DDBJ whole genome shotgun (WGS) entry which is preliminary data.</text>
</comment>
<dbReference type="SUPFAM" id="SSF51316">
    <property type="entry name" value="Mss4-like"/>
    <property type="match status" value="1"/>
</dbReference>
<evidence type="ECO:0000256" key="1">
    <source>
        <dbReference type="ARBA" id="ARBA00005495"/>
    </source>
</evidence>
<dbReference type="Proteomes" id="UP001139488">
    <property type="component" value="Unassembled WGS sequence"/>
</dbReference>
<keyword evidence="7" id="KW-1185">Reference proteome</keyword>
<keyword evidence="3" id="KW-0862">Zinc</keyword>
<dbReference type="GO" id="GO:0046872">
    <property type="term" value="F:metal ion binding"/>
    <property type="evidence" value="ECO:0007669"/>
    <property type="project" value="UniProtKB-KW"/>
</dbReference>
<sequence>MNKKENNRPSTKTCIRGECFCGQVKYTVFGRLYDARSCHCSRCRKAFSAQASAYALVKAEEFEWQSGEHLVTRYVGQHGFGLGFCSVCGSTLVGLYNDQVHGVTLGCVNGNPDIEIGRHIYVGSKAAWEVMPENVVQFESAPPAGDVSTDGKNISK</sequence>
<gene>
    <name evidence="6" type="ORF">LNL84_04310</name>
</gene>
<dbReference type="AlphaFoldDB" id="A0A9X1W956"/>
<dbReference type="GO" id="GO:0016846">
    <property type="term" value="F:carbon-sulfur lyase activity"/>
    <property type="evidence" value="ECO:0007669"/>
    <property type="project" value="InterPro"/>
</dbReference>
<proteinExistence type="inferred from homology"/>
<name>A0A9X1W956_9VIBR</name>
<reference evidence="6" key="1">
    <citation type="submission" date="2021-11" db="EMBL/GenBank/DDBJ databases">
        <title>Vibrio ZSDE26 sp. nov. and Vibrio ZSDZ34 sp. nov., isolated from coastal seawater in Qingdao.</title>
        <authorList>
            <person name="Zhang P."/>
        </authorList>
    </citation>
    <scope>NUCLEOTIDE SEQUENCE</scope>
    <source>
        <strain evidence="6">ZSDZ34</strain>
    </source>
</reference>
<organism evidence="6 7">
    <name type="scientific">Vibrio gelatinilyticus</name>
    <dbReference type="NCBI Taxonomy" id="2893468"/>
    <lineage>
        <taxon>Bacteria</taxon>
        <taxon>Pseudomonadati</taxon>
        <taxon>Pseudomonadota</taxon>
        <taxon>Gammaproteobacteria</taxon>
        <taxon>Vibrionales</taxon>
        <taxon>Vibrionaceae</taxon>
        <taxon>Vibrio</taxon>
    </lineage>
</organism>